<protein>
    <submittedName>
        <fullName evidence="1">Uncharacterized protein</fullName>
    </submittedName>
</protein>
<dbReference type="AlphaFoldDB" id="A0A0F9V926"/>
<proteinExistence type="predicted"/>
<dbReference type="EMBL" id="LAZR01000412">
    <property type="protein sequence ID" value="KKN70071.1"/>
    <property type="molecule type" value="Genomic_DNA"/>
</dbReference>
<accession>A0A0F9V926</accession>
<comment type="caution">
    <text evidence="1">The sequence shown here is derived from an EMBL/GenBank/DDBJ whole genome shotgun (WGS) entry which is preliminary data.</text>
</comment>
<organism evidence="1">
    <name type="scientific">marine sediment metagenome</name>
    <dbReference type="NCBI Taxonomy" id="412755"/>
    <lineage>
        <taxon>unclassified sequences</taxon>
        <taxon>metagenomes</taxon>
        <taxon>ecological metagenomes</taxon>
    </lineage>
</organism>
<sequence>MKVLKVFLVAMFVMGTSIVYAGSTSEWLKGNDTEDPLMVSFYVAKYFENEDEKMPDARIKFERKTNIGSFDDAEYTLSAGLEF</sequence>
<evidence type="ECO:0000313" key="1">
    <source>
        <dbReference type="EMBL" id="KKN70071.1"/>
    </source>
</evidence>
<gene>
    <name evidence="1" type="ORF">LCGC14_0435180</name>
</gene>
<reference evidence="1" key="1">
    <citation type="journal article" date="2015" name="Nature">
        <title>Complex archaea that bridge the gap between prokaryotes and eukaryotes.</title>
        <authorList>
            <person name="Spang A."/>
            <person name="Saw J.H."/>
            <person name="Jorgensen S.L."/>
            <person name="Zaremba-Niedzwiedzka K."/>
            <person name="Martijn J."/>
            <person name="Lind A.E."/>
            <person name="van Eijk R."/>
            <person name="Schleper C."/>
            <person name="Guy L."/>
            <person name="Ettema T.J."/>
        </authorList>
    </citation>
    <scope>NUCLEOTIDE SEQUENCE</scope>
</reference>
<name>A0A0F9V926_9ZZZZ</name>